<keyword evidence="12" id="KW-0413">Isomerase</keyword>
<dbReference type="EMBL" id="CP059378">
    <property type="protein sequence ID" value="QLY80357.1"/>
    <property type="molecule type" value="Genomic_DNA"/>
</dbReference>
<evidence type="ECO:0000313" key="16">
    <source>
        <dbReference type="Proteomes" id="UP000512286"/>
    </source>
</evidence>
<evidence type="ECO:0000256" key="5">
    <source>
        <dbReference type="ARBA" id="ARBA00022801"/>
    </source>
</evidence>
<evidence type="ECO:0000256" key="3">
    <source>
        <dbReference type="ARBA" id="ARBA00022741"/>
    </source>
</evidence>
<dbReference type="GO" id="GO:0003677">
    <property type="term" value="F:DNA binding"/>
    <property type="evidence" value="ECO:0007669"/>
    <property type="project" value="UniProtKB-KW"/>
</dbReference>
<dbReference type="Gene3D" id="1.10.275.30">
    <property type="match status" value="1"/>
</dbReference>
<keyword evidence="7" id="KW-0067">ATP-binding</keyword>
<dbReference type="InterPro" id="IPR014013">
    <property type="entry name" value="Helic_SF1/SF2_ATP-bd_DinG/Rad3"/>
</dbReference>
<evidence type="ECO:0000256" key="2">
    <source>
        <dbReference type="ARBA" id="ARBA00022723"/>
    </source>
</evidence>
<evidence type="ECO:0000256" key="1">
    <source>
        <dbReference type="ARBA" id="ARBA00022485"/>
    </source>
</evidence>
<dbReference type="GO" id="GO:0006281">
    <property type="term" value="P:DNA repair"/>
    <property type="evidence" value="ECO:0007669"/>
    <property type="project" value="UniProtKB-KW"/>
</dbReference>
<evidence type="ECO:0000313" key="15">
    <source>
        <dbReference type="EMBL" id="QLY80357.1"/>
    </source>
</evidence>
<keyword evidence="9" id="KW-0411">Iron-sulfur</keyword>
<evidence type="ECO:0000256" key="8">
    <source>
        <dbReference type="ARBA" id="ARBA00023004"/>
    </source>
</evidence>
<evidence type="ECO:0000256" key="9">
    <source>
        <dbReference type="ARBA" id="ARBA00023014"/>
    </source>
</evidence>
<evidence type="ECO:0000256" key="10">
    <source>
        <dbReference type="ARBA" id="ARBA00023125"/>
    </source>
</evidence>
<dbReference type="SUPFAM" id="SSF52540">
    <property type="entry name" value="P-loop containing nucleoside triphosphate hydrolases"/>
    <property type="match status" value="2"/>
</dbReference>
<dbReference type="InterPro" id="IPR027417">
    <property type="entry name" value="P-loop_NTPase"/>
</dbReference>
<dbReference type="Pfam" id="PF13307">
    <property type="entry name" value="Helicase_C_2"/>
    <property type="match status" value="1"/>
</dbReference>
<keyword evidence="2" id="KW-0479">Metal-binding</keyword>
<sequence>MRITMDIKELRISVRNLIEFILRRGSIDSGYTGNKRAQEGTKAHQYLQKENSKTYETYKKEVYLKHVFSREDIVLTVEGRADGIIDLDGKIIIDEIKSTTRDLIDIQEEDNLLHWAQVKFYGYMYLIENSLENIELQLTYINLESNEVKSFLKEFNLKELEEFVNSVVDEYVKWAEFTLEWKEIRNNSIKDLTFPFPKYRQGQREFAVVIYNTIRSNGMLFAQAPTGIGKTISTLFPSIKALGEQQADRIFYLTAKTITRTVAEESISILRDEDLRVKSITLTAKDKICFSEEGKCNPEDCPYAKGYYDKVNEALFKILNNEDEFTREKIEEYAREYEVCPFEFSLEISIWCDVIIGDYNYAFDPRVYLKRFFDERTEDYIFLIDEAHNLVSRGREMFSAAISKRKILDLKNLLKGEKKLTRRLNKINNYLIALRKEGDRKGENEFITEEPNVVYEYIRDYLKECDEFLINNRDFQYYQEVLDVYFELNTFINMSELYDENYLSLVIIDGNELILKLYCINPRDNLITGMNRAKSKVIFSATLSPSSYFIELLGGEENSYKMSLPSPFPKENLLTLIAPISTRFKHRGATIEKILLMIIEFVKGKKGNYMCFFPSYRYMKQAEELLTKLSDEIIYIPQKENMTEIEKEDFLDKFKKPKEKVQLGLCVMGGIFSEGIDLKGDSLIGAIIVGVGLPQLSFEQNLIKDFFNEVGTGYDYAYVYPGINKVMQAVGRVIRREEDKGAVLLIDDRFLTEKYIKLMPEGWRDFKVVKDNSSINKQIKEFWRSNNEK</sequence>
<dbReference type="InterPro" id="IPR045028">
    <property type="entry name" value="DinG/Rad3-like"/>
</dbReference>
<gene>
    <name evidence="15" type="ORF">HZF06_01885</name>
</gene>
<evidence type="ECO:0000256" key="11">
    <source>
        <dbReference type="ARBA" id="ARBA00023204"/>
    </source>
</evidence>
<evidence type="ECO:0000256" key="7">
    <source>
        <dbReference type="ARBA" id="ARBA00022840"/>
    </source>
</evidence>
<keyword evidence="1" id="KW-0004">4Fe-4S</keyword>
<dbReference type="GO" id="GO:0005524">
    <property type="term" value="F:ATP binding"/>
    <property type="evidence" value="ECO:0007669"/>
    <property type="project" value="UniProtKB-KW"/>
</dbReference>
<dbReference type="Gene3D" id="3.40.50.300">
    <property type="entry name" value="P-loop containing nucleotide triphosphate hydrolases"/>
    <property type="match status" value="2"/>
</dbReference>
<evidence type="ECO:0000256" key="4">
    <source>
        <dbReference type="ARBA" id="ARBA00022763"/>
    </source>
</evidence>
<keyword evidence="8" id="KW-0408">Iron</keyword>
<dbReference type="GO" id="GO:0051539">
    <property type="term" value="F:4 iron, 4 sulfur cluster binding"/>
    <property type="evidence" value="ECO:0007669"/>
    <property type="project" value="UniProtKB-KW"/>
</dbReference>
<dbReference type="PANTHER" id="PTHR11472:SF34">
    <property type="entry name" value="REGULATOR OF TELOMERE ELONGATION HELICASE 1"/>
    <property type="match status" value="1"/>
</dbReference>
<dbReference type="SMART" id="SM00488">
    <property type="entry name" value="DEXDc2"/>
    <property type="match status" value="1"/>
</dbReference>
<dbReference type="SMART" id="SM00491">
    <property type="entry name" value="HELICc2"/>
    <property type="match status" value="1"/>
</dbReference>
<dbReference type="PANTHER" id="PTHR11472">
    <property type="entry name" value="DNA REPAIR DEAD HELICASE RAD3/XP-D SUBFAMILY MEMBER"/>
    <property type="match status" value="1"/>
</dbReference>
<feature type="domain" description="Helicase ATP-binding" evidence="14">
    <location>
        <begin position="189"/>
        <end position="444"/>
    </location>
</feature>
<dbReference type="GO" id="GO:0016818">
    <property type="term" value="F:hydrolase activity, acting on acid anhydrides, in phosphorus-containing anhydrides"/>
    <property type="evidence" value="ECO:0007669"/>
    <property type="project" value="InterPro"/>
</dbReference>
<proteinExistence type="inferred from homology"/>
<dbReference type="GO" id="GO:0046872">
    <property type="term" value="F:metal ion binding"/>
    <property type="evidence" value="ECO:0007669"/>
    <property type="project" value="UniProtKB-KW"/>
</dbReference>
<dbReference type="Proteomes" id="UP000512286">
    <property type="component" value="Chromosome"/>
</dbReference>
<dbReference type="GO" id="GO:0043139">
    <property type="term" value="F:5'-3' DNA helicase activity"/>
    <property type="evidence" value="ECO:0007669"/>
    <property type="project" value="UniProtKB-EC"/>
</dbReference>
<accession>A0A7D6VT89</accession>
<dbReference type="InterPro" id="IPR010614">
    <property type="entry name" value="RAD3-like_helicase_DEAD"/>
</dbReference>
<evidence type="ECO:0000256" key="13">
    <source>
        <dbReference type="ARBA" id="ARBA00038058"/>
    </source>
</evidence>
<evidence type="ECO:0000259" key="14">
    <source>
        <dbReference type="PROSITE" id="PS51193"/>
    </source>
</evidence>
<dbReference type="InterPro" id="IPR006555">
    <property type="entry name" value="ATP-dep_Helicase_C"/>
</dbReference>
<keyword evidence="4" id="KW-0227">DNA damage</keyword>
<keyword evidence="5" id="KW-0378">Hydrolase</keyword>
<keyword evidence="10" id="KW-0238">DNA-binding</keyword>
<reference evidence="15 16" key="1">
    <citation type="submission" date="2020-07" db="EMBL/GenBank/DDBJ databases">
        <title>Electron transfer.</title>
        <authorList>
            <person name="Huang L."/>
            <person name="Liu X."/>
            <person name="Zhou S."/>
        </authorList>
    </citation>
    <scope>NUCLEOTIDE SEQUENCE [LARGE SCALE GENOMIC DNA]</scope>
    <source>
        <strain evidence="15 16">Lx1</strain>
    </source>
</reference>
<protein>
    <submittedName>
        <fullName evidence="15">ATP-dependent DNA helicase</fullName>
    </submittedName>
</protein>
<name>A0A7D6VT89_9CLOT</name>
<dbReference type="KEGG" id="cint:HZF06_01885"/>
<keyword evidence="11" id="KW-0234">DNA repair</keyword>
<keyword evidence="3" id="KW-0547">Nucleotide-binding</keyword>
<keyword evidence="6 15" id="KW-0347">Helicase</keyword>
<dbReference type="PROSITE" id="PS51193">
    <property type="entry name" value="HELICASE_ATP_BIND_2"/>
    <property type="match status" value="1"/>
</dbReference>
<dbReference type="AlphaFoldDB" id="A0A7D6VT89"/>
<dbReference type="Pfam" id="PF06733">
    <property type="entry name" value="DEAD_2"/>
    <property type="match status" value="1"/>
</dbReference>
<dbReference type="InterPro" id="IPR006554">
    <property type="entry name" value="Helicase-like_DEXD_c2"/>
</dbReference>
<evidence type="ECO:0000256" key="6">
    <source>
        <dbReference type="ARBA" id="ARBA00022806"/>
    </source>
</evidence>
<comment type="similarity">
    <text evidence="13">Belongs to the helicase family. DinG subfamily.</text>
</comment>
<evidence type="ECO:0000256" key="12">
    <source>
        <dbReference type="ARBA" id="ARBA00023235"/>
    </source>
</evidence>
<organism evidence="15 16">
    <name type="scientific">Clostridium intestinale</name>
    <dbReference type="NCBI Taxonomy" id="36845"/>
    <lineage>
        <taxon>Bacteria</taxon>
        <taxon>Bacillati</taxon>
        <taxon>Bacillota</taxon>
        <taxon>Clostridia</taxon>
        <taxon>Eubacteriales</taxon>
        <taxon>Clostridiaceae</taxon>
        <taxon>Clostridium</taxon>
    </lineage>
</organism>